<dbReference type="Proteomes" id="UP000194841">
    <property type="component" value="Unassembled WGS sequence"/>
</dbReference>
<evidence type="ECO:0008006" key="8">
    <source>
        <dbReference type="Google" id="ProtNLM"/>
    </source>
</evidence>
<dbReference type="OrthoDB" id="5705066at2"/>
<evidence type="ECO:0000313" key="7">
    <source>
        <dbReference type="Proteomes" id="UP000194841"/>
    </source>
</evidence>
<feature type="signal peptide" evidence="5">
    <location>
        <begin position="1"/>
        <end position="20"/>
    </location>
</feature>
<comment type="caution">
    <text evidence="6">The sequence shown here is derived from an EMBL/GenBank/DDBJ whole genome shotgun (WGS) entry which is preliminary data.</text>
</comment>
<evidence type="ECO:0000256" key="5">
    <source>
        <dbReference type="SAM" id="SignalP"/>
    </source>
</evidence>
<reference evidence="6 7" key="1">
    <citation type="submission" date="2017-02" db="EMBL/GenBank/DDBJ databases">
        <title>Pseudoalteromonas ulvae TC14 Genome.</title>
        <authorList>
            <person name="Molmeret M."/>
        </authorList>
    </citation>
    <scope>NUCLEOTIDE SEQUENCE [LARGE SCALE GENOMIC DNA]</scope>
    <source>
        <strain evidence="6">TC14</strain>
    </source>
</reference>
<protein>
    <recommendedName>
        <fullName evidence="8">Outer membrane lipoprotein carrier protein LolA</fullName>
    </recommendedName>
</protein>
<feature type="chain" id="PRO_5013145551" description="Outer membrane lipoprotein carrier protein LolA" evidence="5">
    <location>
        <begin position="21"/>
        <end position="179"/>
    </location>
</feature>
<evidence type="ECO:0000256" key="1">
    <source>
        <dbReference type="ARBA" id="ARBA00011245"/>
    </source>
</evidence>
<keyword evidence="7" id="KW-1185">Reference proteome</keyword>
<comment type="subunit">
    <text evidence="1">Monomer.</text>
</comment>
<accession>A0A244CLJ5</accession>
<sequence length="179" mass="20330">MNKWLILALLFVLPVAPLWADEALNQALARFVVNDTEQQTGDYQQEKYFKSLSQPMRSQGTFRVSRDEFVWQQLSPISNTLTLSQGTLINTDYRNKQQVIQGADAFLNLLSALLTVQSQQIAEFFTLSDVTEHCVKLTPHQGALSEVFALVTLCGQTQVEKLLLDEHNGNRTDIRLQFK</sequence>
<dbReference type="EMBL" id="MWPV01000006">
    <property type="protein sequence ID" value="OUL56472.1"/>
    <property type="molecule type" value="Genomic_DNA"/>
</dbReference>
<keyword evidence="3 5" id="KW-0732">Signal</keyword>
<gene>
    <name evidence="6" type="ORF">B1199_17575</name>
</gene>
<dbReference type="SUPFAM" id="SSF89392">
    <property type="entry name" value="Prokaryotic lipoproteins and lipoprotein localization factors"/>
    <property type="match status" value="1"/>
</dbReference>
<keyword evidence="2" id="KW-0813">Transport</keyword>
<dbReference type="AlphaFoldDB" id="A0A244CLJ5"/>
<organism evidence="6 7">
    <name type="scientific">Pseudoalteromonas ulvae</name>
    <dbReference type="NCBI Taxonomy" id="107327"/>
    <lineage>
        <taxon>Bacteria</taxon>
        <taxon>Pseudomonadati</taxon>
        <taxon>Pseudomonadota</taxon>
        <taxon>Gammaproteobacteria</taxon>
        <taxon>Alteromonadales</taxon>
        <taxon>Pseudoalteromonadaceae</taxon>
        <taxon>Pseudoalteromonas</taxon>
    </lineage>
</organism>
<dbReference type="InterPro" id="IPR029046">
    <property type="entry name" value="LolA/LolB/LppX"/>
</dbReference>
<dbReference type="InterPro" id="IPR004564">
    <property type="entry name" value="OM_lipoprot_carrier_LolA-like"/>
</dbReference>
<dbReference type="CDD" id="cd16325">
    <property type="entry name" value="LolA"/>
    <property type="match status" value="1"/>
</dbReference>
<dbReference type="RefSeq" id="WP_086745443.1">
    <property type="nucleotide sequence ID" value="NZ_MWPV01000006.1"/>
</dbReference>
<name>A0A244CLJ5_PSEDV</name>
<keyword evidence="4" id="KW-0653">Protein transport</keyword>
<evidence type="ECO:0000313" key="6">
    <source>
        <dbReference type="EMBL" id="OUL56472.1"/>
    </source>
</evidence>
<dbReference type="Gene3D" id="2.50.20.10">
    <property type="entry name" value="Lipoprotein localisation LolA/LolB/LppX"/>
    <property type="match status" value="1"/>
</dbReference>
<evidence type="ECO:0000256" key="3">
    <source>
        <dbReference type="ARBA" id="ARBA00022729"/>
    </source>
</evidence>
<dbReference type="GO" id="GO:0015031">
    <property type="term" value="P:protein transport"/>
    <property type="evidence" value="ECO:0007669"/>
    <property type="project" value="UniProtKB-KW"/>
</dbReference>
<proteinExistence type="predicted"/>
<evidence type="ECO:0000256" key="4">
    <source>
        <dbReference type="ARBA" id="ARBA00022927"/>
    </source>
</evidence>
<evidence type="ECO:0000256" key="2">
    <source>
        <dbReference type="ARBA" id="ARBA00022448"/>
    </source>
</evidence>